<dbReference type="EMBL" id="AP022870">
    <property type="protein sequence ID" value="BCB79315.1"/>
    <property type="molecule type" value="Genomic_DNA"/>
</dbReference>
<organism evidence="3 4">
    <name type="scientific">Phytohabitans flavus</name>
    <dbReference type="NCBI Taxonomy" id="1076124"/>
    <lineage>
        <taxon>Bacteria</taxon>
        <taxon>Bacillati</taxon>
        <taxon>Actinomycetota</taxon>
        <taxon>Actinomycetes</taxon>
        <taxon>Micromonosporales</taxon>
        <taxon>Micromonosporaceae</taxon>
    </lineage>
</organism>
<dbReference type="PANTHER" id="PTHR30388:SF6">
    <property type="entry name" value="XANTHINE DEHYDROGENASE SUBUNIT A-RELATED"/>
    <property type="match status" value="1"/>
</dbReference>
<dbReference type="Gene3D" id="3.40.50.720">
    <property type="entry name" value="NAD(P)-binding Rossmann-like Domain"/>
    <property type="match status" value="1"/>
</dbReference>
<proteinExistence type="predicted"/>
<gene>
    <name evidence="3" type="ORF">Pflav_057250</name>
</gene>
<name>A0A6F8XZR2_9ACTN</name>
<dbReference type="Proteomes" id="UP000502508">
    <property type="component" value="Chromosome"/>
</dbReference>
<feature type="region of interest" description="Disordered" evidence="1">
    <location>
        <begin position="1"/>
        <end position="21"/>
    </location>
</feature>
<evidence type="ECO:0000313" key="4">
    <source>
        <dbReference type="Proteomes" id="UP000502508"/>
    </source>
</evidence>
<keyword evidence="4" id="KW-1185">Reference proteome</keyword>
<accession>A0A6F8XZR2</accession>
<dbReference type="KEGG" id="pfla:Pflav_057250"/>
<evidence type="ECO:0000256" key="1">
    <source>
        <dbReference type="SAM" id="MobiDB-lite"/>
    </source>
</evidence>
<reference evidence="3 4" key="2">
    <citation type="submission" date="2020-03" db="EMBL/GenBank/DDBJ databases">
        <authorList>
            <person name="Ichikawa N."/>
            <person name="Kimura A."/>
            <person name="Kitahashi Y."/>
            <person name="Uohara A."/>
        </authorList>
    </citation>
    <scope>NUCLEOTIDE SEQUENCE [LARGE SCALE GENOMIC DNA]</scope>
    <source>
        <strain evidence="3 4">NBRC 107702</strain>
    </source>
</reference>
<feature type="domain" description="XdhC Rossmann" evidence="2">
    <location>
        <begin position="24"/>
        <end position="160"/>
    </location>
</feature>
<sequence length="174" mass="18477">MTTSDPACATAQGDLPPDHGPRTLVVVFETPVAEHLIRFAADLGYRTVLVEPQPRLLAGTPKPHGDQTVASVTTAGLDEHTDVVVTDHNRPELAVMLRDALDSKARWIGVMGGKRHTAPHVEGLKSLGVDDEAIARVHRPIGLNIGSKTPAEIALATLAGLIADRNHRPGGFAF</sequence>
<dbReference type="RefSeq" id="WP_173039213.1">
    <property type="nucleotide sequence ID" value="NZ_AP022870.1"/>
</dbReference>
<evidence type="ECO:0000259" key="2">
    <source>
        <dbReference type="Pfam" id="PF13478"/>
    </source>
</evidence>
<dbReference type="Pfam" id="PF13478">
    <property type="entry name" value="XdhC_C"/>
    <property type="match status" value="1"/>
</dbReference>
<evidence type="ECO:0000313" key="3">
    <source>
        <dbReference type="EMBL" id="BCB79315.1"/>
    </source>
</evidence>
<dbReference type="PANTHER" id="PTHR30388">
    <property type="entry name" value="ALDEHYDE OXIDOREDUCTASE MOLYBDENUM COFACTOR ASSEMBLY PROTEIN"/>
    <property type="match status" value="1"/>
</dbReference>
<protein>
    <submittedName>
        <fullName evidence="3">Xanthine dehydrogenase accessory factor</fullName>
    </submittedName>
</protein>
<dbReference type="InterPro" id="IPR027051">
    <property type="entry name" value="XdhC_Rossmann_dom"/>
</dbReference>
<reference evidence="3 4" key="1">
    <citation type="submission" date="2020-03" db="EMBL/GenBank/DDBJ databases">
        <title>Whole genome shotgun sequence of Phytohabitans flavus NBRC 107702.</title>
        <authorList>
            <person name="Komaki H."/>
            <person name="Tamura T."/>
        </authorList>
    </citation>
    <scope>NUCLEOTIDE SEQUENCE [LARGE SCALE GENOMIC DNA]</scope>
    <source>
        <strain evidence="3 4">NBRC 107702</strain>
    </source>
</reference>
<dbReference type="AlphaFoldDB" id="A0A6F8XZR2"/>
<dbReference type="InterPro" id="IPR052698">
    <property type="entry name" value="MoCofactor_Util/Proc"/>
</dbReference>